<dbReference type="AlphaFoldDB" id="A0AB36TEI4"/>
<comment type="caution">
    <text evidence="2">The sequence shown here is derived from an EMBL/GenBank/DDBJ whole genome shotgun (WGS) entry which is preliminary data.</text>
</comment>
<dbReference type="RefSeq" id="WP_003514377.1">
    <property type="nucleotide sequence ID" value="NZ_CP013828.1"/>
</dbReference>
<name>A0AB36TEI4_ACETH</name>
<dbReference type="Gene3D" id="3.60.15.10">
    <property type="entry name" value="Ribonuclease Z/Hydroxyacylglutathione hydrolase-like"/>
    <property type="match status" value="1"/>
</dbReference>
<dbReference type="Pfam" id="PF00753">
    <property type="entry name" value="Lactamase_B"/>
    <property type="match status" value="1"/>
</dbReference>
<gene>
    <name evidence="2" type="ORF">M972_11359</name>
</gene>
<accession>A0AB36TEI4</accession>
<dbReference type="SMART" id="SM00849">
    <property type="entry name" value="Lactamase_B"/>
    <property type="match status" value="1"/>
</dbReference>
<reference evidence="2 3" key="1">
    <citation type="submission" date="2017-09" db="EMBL/GenBank/DDBJ databases">
        <title>Evaluation of Pacific Biosciences Sequencing Technology to Finishing C. thermocellum Genome Sequences.</title>
        <authorList>
            <person name="Brown S."/>
        </authorList>
    </citation>
    <scope>NUCLEOTIDE SEQUENCE [LARGE SCALE GENOMIC DNA]</scope>
    <source>
        <strain evidence="2 3">AD2</strain>
    </source>
</reference>
<dbReference type="PANTHER" id="PTHR42951">
    <property type="entry name" value="METALLO-BETA-LACTAMASE DOMAIN-CONTAINING"/>
    <property type="match status" value="1"/>
</dbReference>
<feature type="domain" description="Metallo-beta-lactamase" evidence="1">
    <location>
        <begin position="10"/>
        <end position="213"/>
    </location>
</feature>
<dbReference type="GO" id="GO:0016787">
    <property type="term" value="F:hydrolase activity"/>
    <property type="evidence" value="ECO:0007669"/>
    <property type="project" value="UniProtKB-KW"/>
</dbReference>
<dbReference type="SUPFAM" id="SSF56281">
    <property type="entry name" value="Metallo-hydrolase/oxidoreductase"/>
    <property type="match status" value="1"/>
</dbReference>
<dbReference type="Proteomes" id="UP000223596">
    <property type="component" value="Unassembled WGS sequence"/>
</dbReference>
<proteinExistence type="predicted"/>
<dbReference type="GeneID" id="35803913"/>
<organism evidence="2 3">
    <name type="scientific">Acetivibrio thermocellus AD2</name>
    <dbReference type="NCBI Taxonomy" id="1138384"/>
    <lineage>
        <taxon>Bacteria</taxon>
        <taxon>Bacillati</taxon>
        <taxon>Bacillota</taxon>
        <taxon>Clostridia</taxon>
        <taxon>Eubacteriales</taxon>
        <taxon>Oscillospiraceae</taxon>
        <taxon>Acetivibrio</taxon>
    </lineage>
</organism>
<dbReference type="EMBL" id="PDBW01000001">
    <property type="protein sequence ID" value="PFH01620.1"/>
    <property type="molecule type" value="Genomic_DNA"/>
</dbReference>
<dbReference type="InterPro" id="IPR050855">
    <property type="entry name" value="NDM-1-like"/>
</dbReference>
<dbReference type="InterPro" id="IPR036866">
    <property type="entry name" value="RibonucZ/Hydroxyglut_hydro"/>
</dbReference>
<dbReference type="InterPro" id="IPR001279">
    <property type="entry name" value="Metallo-B-lactamas"/>
</dbReference>
<evidence type="ECO:0000313" key="3">
    <source>
        <dbReference type="Proteomes" id="UP000223596"/>
    </source>
</evidence>
<evidence type="ECO:0000313" key="2">
    <source>
        <dbReference type="EMBL" id="PFH01620.1"/>
    </source>
</evidence>
<protein>
    <submittedName>
        <fullName evidence="2">Glyoxylase-like metal-dependent hydrolase (Beta-lactamase superfamily II)</fullName>
    </submittedName>
</protein>
<sequence length="238" mass="27068">MKIINVGNMINNNYIIKLSKGYLLIDTGYPGQFENFKKRLRRHNIDIKEISYILLTHVHNDHAGFLNEVLNNSDAKVILHPKAVDRLKEGINSFEGGCAGRLALTFYGIMKLFGKGEHRFPPVDRPERYIVLDDKSLPAVEMQLSGTIVNLPGHTADSIGLLLEDGSLFCGDAAMNGFPSLNRVTIWIENLKEYKKTWELMLGMNPSKIYPSHGRAFSKEDLEKNIHRLDRVELYSLR</sequence>
<keyword evidence="2" id="KW-0378">Hydrolase</keyword>
<evidence type="ECO:0000259" key="1">
    <source>
        <dbReference type="SMART" id="SM00849"/>
    </source>
</evidence>